<dbReference type="eggNOG" id="KOG3614">
    <property type="taxonomic scope" value="Eukaryota"/>
</dbReference>
<dbReference type="InterPro" id="IPR057366">
    <property type="entry name" value="TRPM-like"/>
</dbReference>
<feature type="compositionally biased region" description="Basic residues" evidence="12">
    <location>
        <begin position="31"/>
        <end position="43"/>
    </location>
</feature>
<feature type="domain" description="TRPM-like" evidence="15">
    <location>
        <begin position="523"/>
        <end position="747"/>
    </location>
</feature>
<evidence type="ECO:0000256" key="6">
    <source>
        <dbReference type="ARBA" id="ARBA00022692"/>
    </source>
</evidence>
<keyword evidence="2" id="KW-0813">Transport</keyword>
<keyword evidence="3" id="KW-1003">Cell membrane</keyword>
<dbReference type="PhylomeDB" id="T1J9X5"/>
<evidence type="ECO:0000313" key="16">
    <source>
        <dbReference type="EnsemblMetazoa" id="SMAR010526-PA"/>
    </source>
</evidence>
<evidence type="ECO:0000256" key="8">
    <source>
        <dbReference type="ARBA" id="ARBA00022989"/>
    </source>
</evidence>
<feature type="region of interest" description="Disordered" evidence="12">
    <location>
        <begin position="1"/>
        <end position="46"/>
    </location>
</feature>
<organism evidence="16 17">
    <name type="scientific">Strigamia maritima</name>
    <name type="common">European centipede</name>
    <name type="synonym">Geophilus maritimus</name>
    <dbReference type="NCBI Taxonomy" id="126957"/>
    <lineage>
        <taxon>Eukaryota</taxon>
        <taxon>Metazoa</taxon>
        <taxon>Ecdysozoa</taxon>
        <taxon>Arthropoda</taxon>
        <taxon>Myriapoda</taxon>
        <taxon>Chilopoda</taxon>
        <taxon>Pleurostigmophora</taxon>
        <taxon>Geophilomorpha</taxon>
        <taxon>Linotaeniidae</taxon>
        <taxon>Strigamia</taxon>
    </lineage>
</organism>
<evidence type="ECO:0000256" key="13">
    <source>
        <dbReference type="SAM" id="Phobius"/>
    </source>
</evidence>
<evidence type="ECO:0000256" key="12">
    <source>
        <dbReference type="SAM" id="MobiDB-lite"/>
    </source>
</evidence>
<dbReference type="STRING" id="126957.T1J9X5"/>
<keyword evidence="4" id="KW-0109">Calcium transport</keyword>
<evidence type="ECO:0000256" key="4">
    <source>
        <dbReference type="ARBA" id="ARBA00022568"/>
    </source>
</evidence>
<sequence length="1653" mass="191955">MGIGRWPWSRRDYPVTTPDSVESWAQERGATRRNSKPHRRSTRSKLQNVFMSSISGSLGRSRDGTPVKRHSIVANKTYPADDVSVVEINELQNTSSIDNLSILSHSQLPQGRIFFTNEFSYEDDGGRPYCRIASDTTMDDIGQIMGHDWKLSLPTIVMVVISSIKENSNWKNHKQWTNLQTGIIEAANTTNMWIVTHGADTGIPKMIGNIVHKEKERRQAMKCYRHPKQIGTMFPDLYLLGIIRSSLIQYDYLLENRTKIEVLNQGETEGGKYELNPDHSHFVIIDDPSNDNVIATDFVVNLEKYILQSNDVPDFGEPGAKTSTRIENTINDNLTIGASEIPVIALLIGGGYKSTLMVLEQLKSEIPVVVIKGSEGAANLLAFAYEEIKQKSRGDWDPDYVEHFIKSELSKKIASSFPKYRDNNLARNKFRDSILECIRHSHKEDRFFLTFLDIYSHKINLAELNQHILRALFKATTRTTEDYEKRVKHLHKDMYLTLDWNSPHIALSEIFQKKHFSYKVDKKIFQSALLRTNRESFISLFLDQGFQVHRYLNEKRFHQLFLKAESPEFFRTVCMEGMLGYSFSVKLGREFVANDFNWIIKHLTKLRNFVDIGALNMNHTSGLLSAVDQKVAERKAQTLLALWAVLMNRPKLAKLFWERTDYPIHLSLVIGLMYSKLVPYVRETHLIHEMEERSKEFANMAVCVLDMSFLQNNCRAFDILSEQVSDWNFKTAVEIAADARNRAFIAHPCCQKWLTNLFFGDIRIRELKWGTVTLPVWIKVVLSAFLIFPMYIWVHFKTGQKRSIMGIFDDGDSEEGSDVDSDAESVSQPALSRMCSREADGRQSIVHVKDKGPEIEGDKLDQMSKRRAKTKTWDWNMLRTPVTFLQYFQPRPQPPLWKKIYIMWNAPVTKFWTYQIFYIMYLTLFSLAVLQPGCGNVYLDSAVWIWTALILMENIRKAYIQYRDYSSVPLLASFIEIILLILFLLLYMTVRIIPNTNLEVLVHIPISSYSARVVLCIGLLYVYYRFIWIYLPISPTLGPLLFRIKLMVTVDFVHFLRLTLLFIISGGIVIHSVIYPNYPMDNELLRRVFHRAWFTLFITPFTDELEGHLDRCNKSETVFLSSKYDTCTALTENHFDYTCPRTGFVPYLMVIQYLIILKLILVTLLTALYSNTAQRDVRDTDAIWKFQRYHLVLDFNTRYRLPAPLNAISFMISIIERVCAVFRCQYCRKQRQVPHEEQQRILRLKQNDHNYWRGLAAEFSRQEKIKEEEKDLPSKQMECMQTLMQDIEHHSWMLRQMQVRFTELEKIMLNSKVSLEEIKHELGGEDAKVLETVIHQFSRQSPYPGTRVKRFPLADRYVPWEVQFSIYDPVVYSKKRSDFQPSERDCVDEDMLQQRNDRGGKYNAPNLKWNFAYTSGAGITTDRTTWITTSSGEPLIYKLDSSGLPMNPMGRTGLRGRGCLYRWGPNHCIYLVVTRWRTADEFLQSMAGEEQRELEFISMVNRAAPNLLTLPGAFIMNYDTVYESIQNQFLSGSKKKEKWNAESMQKYFASHARAPAGDFVDIVGEDAEQLNFISSMLMRGYMDDNQNTDNAWLEAEVWHFHYTASLTDEIKMPVRPHPVEKGYIKYKRQVKAKPCSHYSGGSTATRKSHLKYY</sequence>
<evidence type="ECO:0000256" key="5">
    <source>
        <dbReference type="ARBA" id="ARBA00022673"/>
    </source>
</evidence>
<dbReference type="GO" id="GO:0005886">
    <property type="term" value="C:plasma membrane"/>
    <property type="evidence" value="ECO:0007669"/>
    <property type="project" value="UniProtKB-SubCell"/>
</dbReference>
<dbReference type="Pfam" id="PF25969">
    <property type="entry name" value="NUDT9_N"/>
    <property type="match status" value="1"/>
</dbReference>
<feature type="transmembrane region" description="Helical" evidence="13">
    <location>
        <begin position="776"/>
        <end position="796"/>
    </location>
</feature>
<dbReference type="Pfam" id="PF18139">
    <property type="entry name" value="LSDAT_euk"/>
    <property type="match status" value="1"/>
</dbReference>
<dbReference type="InterPro" id="IPR050927">
    <property type="entry name" value="TRPM"/>
</dbReference>
<protein>
    <submittedName>
        <fullName evidence="16">Uncharacterized protein</fullName>
    </submittedName>
</protein>
<evidence type="ECO:0000313" key="17">
    <source>
        <dbReference type="Proteomes" id="UP000014500"/>
    </source>
</evidence>
<feature type="transmembrane region" description="Helical" evidence="13">
    <location>
        <begin position="1052"/>
        <end position="1075"/>
    </location>
</feature>
<dbReference type="EnsemblMetazoa" id="SMAR010526-RA">
    <property type="protein sequence ID" value="SMAR010526-PA"/>
    <property type="gene ID" value="SMAR010526"/>
</dbReference>
<evidence type="ECO:0000259" key="14">
    <source>
        <dbReference type="Pfam" id="PF18139"/>
    </source>
</evidence>
<feature type="transmembrane region" description="Helical" evidence="13">
    <location>
        <begin position="911"/>
        <end position="931"/>
    </location>
</feature>
<keyword evidence="11" id="KW-0407">Ion channel</keyword>
<feature type="transmembrane region" description="Helical" evidence="13">
    <location>
        <begin position="1009"/>
        <end position="1031"/>
    </location>
</feature>
<keyword evidence="17" id="KW-1185">Reference proteome</keyword>
<keyword evidence="6 13" id="KW-0812">Transmembrane</keyword>
<dbReference type="Gene3D" id="3.90.79.10">
    <property type="entry name" value="Nucleoside Triphosphate Pyrophosphohydrolase"/>
    <property type="match status" value="1"/>
</dbReference>
<name>T1J9X5_STRMM</name>
<dbReference type="InterPro" id="IPR015797">
    <property type="entry name" value="NUDIX_hydrolase-like_dom_sf"/>
</dbReference>
<keyword evidence="8 13" id="KW-1133">Transmembrane helix</keyword>
<keyword evidence="5" id="KW-0107">Calcium channel</keyword>
<feature type="transmembrane region" description="Helical" evidence="13">
    <location>
        <begin position="967"/>
        <end position="989"/>
    </location>
</feature>
<dbReference type="SUPFAM" id="SSF55811">
    <property type="entry name" value="Nudix"/>
    <property type="match status" value="1"/>
</dbReference>
<comment type="subcellular location">
    <subcellularLocation>
        <location evidence="1">Cell membrane</location>
        <topology evidence="1">Multi-pass membrane protein</topology>
    </subcellularLocation>
</comment>
<evidence type="ECO:0000259" key="15">
    <source>
        <dbReference type="Pfam" id="PF25508"/>
    </source>
</evidence>
<proteinExistence type="predicted"/>
<evidence type="ECO:0000256" key="11">
    <source>
        <dbReference type="ARBA" id="ARBA00023303"/>
    </source>
</evidence>
<reference evidence="17" key="1">
    <citation type="submission" date="2011-05" db="EMBL/GenBank/DDBJ databases">
        <authorList>
            <person name="Richards S.R."/>
            <person name="Qu J."/>
            <person name="Jiang H."/>
            <person name="Jhangiani S.N."/>
            <person name="Agravi P."/>
            <person name="Goodspeed R."/>
            <person name="Gross S."/>
            <person name="Mandapat C."/>
            <person name="Jackson L."/>
            <person name="Mathew T."/>
            <person name="Pu L."/>
            <person name="Thornton R."/>
            <person name="Saada N."/>
            <person name="Wilczek-Boney K.B."/>
            <person name="Lee S."/>
            <person name="Kovar C."/>
            <person name="Wu Y."/>
            <person name="Scherer S.E."/>
            <person name="Worley K.C."/>
            <person name="Muzny D.M."/>
            <person name="Gibbs R."/>
        </authorList>
    </citation>
    <scope>NUCLEOTIDE SEQUENCE</scope>
    <source>
        <strain evidence="17">Brora</strain>
    </source>
</reference>
<feature type="transmembrane region" description="Helical" evidence="13">
    <location>
        <begin position="1150"/>
        <end position="1169"/>
    </location>
</feature>
<accession>T1J9X5</accession>
<dbReference type="Proteomes" id="UP000014500">
    <property type="component" value="Unassembled WGS sequence"/>
</dbReference>
<dbReference type="Pfam" id="PF25508">
    <property type="entry name" value="TRPM2"/>
    <property type="match status" value="1"/>
</dbReference>
<dbReference type="GO" id="GO:0005262">
    <property type="term" value="F:calcium channel activity"/>
    <property type="evidence" value="ECO:0007669"/>
    <property type="project" value="UniProtKB-KW"/>
</dbReference>
<feature type="domain" description="TRPM SLOG" evidence="14">
    <location>
        <begin position="128"/>
        <end position="437"/>
    </location>
</feature>
<dbReference type="PANTHER" id="PTHR13800">
    <property type="entry name" value="TRANSIENT RECEPTOR POTENTIAL CATION CHANNEL, SUBFAMILY M, MEMBER 6"/>
    <property type="match status" value="1"/>
</dbReference>
<evidence type="ECO:0000256" key="2">
    <source>
        <dbReference type="ARBA" id="ARBA00022448"/>
    </source>
</evidence>
<evidence type="ECO:0000256" key="10">
    <source>
        <dbReference type="ARBA" id="ARBA00023136"/>
    </source>
</evidence>
<dbReference type="InterPro" id="IPR041491">
    <property type="entry name" value="TRPM_SLOG"/>
</dbReference>
<reference evidence="16" key="2">
    <citation type="submission" date="2015-02" db="UniProtKB">
        <authorList>
            <consortium name="EnsemblMetazoa"/>
        </authorList>
    </citation>
    <scope>IDENTIFICATION</scope>
</reference>
<keyword evidence="10 13" id="KW-0472">Membrane</keyword>
<evidence type="ECO:0000256" key="1">
    <source>
        <dbReference type="ARBA" id="ARBA00004651"/>
    </source>
</evidence>
<evidence type="ECO:0000256" key="3">
    <source>
        <dbReference type="ARBA" id="ARBA00022475"/>
    </source>
</evidence>
<dbReference type="PANTHER" id="PTHR13800:SF1">
    <property type="entry name" value="TRANSIENT RECEPTOR POTENTIAL CATION CHANNEL TRPM"/>
    <property type="match status" value="1"/>
</dbReference>
<evidence type="ECO:0000256" key="9">
    <source>
        <dbReference type="ARBA" id="ARBA00023065"/>
    </source>
</evidence>
<evidence type="ECO:0000256" key="7">
    <source>
        <dbReference type="ARBA" id="ARBA00022837"/>
    </source>
</evidence>
<keyword evidence="7" id="KW-0106">Calcium</keyword>
<feature type="region of interest" description="Disordered" evidence="12">
    <location>
        <begin position="1634"/>
        <end position="1653"/>
    </location>
</feature>
<keyword evidence="9" id="KW-0406">Ion transport</keyword>
<dbReference type="OMA" id="HFCRTTH"/>
<dbReference type="HOGENOM" id="CLU_242406_0_0_1"/>
<dbReference type="EMBL" id="JH431979">
    <property type="status" value="NOT_ANNOTATED_CDS"/>
    <property type="molecule type" value="Genomic_DNA"/>
</dbReference>